<dbReference type="KEGG" id="vbh:CMV30_13420"/>
<name>A0A290Q838_9BACT</name>
<accession>A0A290Q838</accession>
<proteinExistence type="predicted"/>
<dbReference type="EMBL" id="CP023344">
    <property type="protein sequence ID" value="ATC64885.1"/>
    <property type="molecule type" value="Genomic_DNA"/>
</dbReference>
<dbReference type="SUPFAM" id="SSF54909">
    <property type="entry name" value="Dimeric alpha+beta barrel"/>
    <property type="match status" value="1"/>
</dbReference>
<dbReference type="OrthoDB" id="9808130at2"/>
<dbReference type="Gene3D" id="3.30.70.100">
    <property type="match status" value="1"/>
</dbReference>
<organism evidence="2 3">
    <name type="scientific">Nibricoccus aquaticus</name>
    <dbReference type="NCBI Taxonomy" id="2576891"/>
    <lineage>
        <taxon>Bacteria</taxon>
        <taxon>Pseudomonadati</taxon>
        <taxon>Verrucomicrobiota</taxon>
        <taxon>Opitutia</taxon>
        <taxon>Opitutales</taxon>
        <taxon>Opitutaceae</taxon>
        <taxon>Nibricoccus</taxon>
    </lineage>
</organism>
<dbReference type="PROSITE" id="PS51502">
    <property type="entry name" value="S_R_A_B_BARREL"/>
    <property type="match status" value="1"/>
</dbReference>
<protein>
    <submittedName>
        <fullName evidence="2">Transcription-repair coupling factor</fullName>
    </submittedName>
</protein>
<dbReference type="AlphaFoldDB" id="A0A290Q838"/>
<dbReference type="Proteomes" id="UP000217265">
    <property type="component" value="Chromosome"/>
</dbReference>
<dbReference type="InterPro" id="IPR013097">
    <property type="entry name" value="Dabb"/>
</dbReference>
<evidence type="ECO:0000313" key="2">
    <source>
        <dbReference type="EMBL" id="ATC64885.1"/>
    </source>
</evidence>
<dbReference type="InterPro" id="IPR011008">
    <property type="entry name" value="Dimeric_a/b-barrel"/>
</dbReference>
<evidence type="ECO:0000313" key="3">
    <source>
        <dbReference type="Proteomes" id="UP000217265"/>
    </source>
</evidence>
<evidence type="ECO:0000259" key="1">
    <source>
        <dbReference type="PROSITE" id="PS51502"/>
    </source>
</evidence>
<reference evidence="2 3" key="1">
    <citation type="submission" date="2017-09" db="EMBL/GenBank/DDBJ databases">
        <title>Complete genome sequence of Verrucomicrobial strain HZ-65, isolated from freshwater.</title>
        <authorList>
            <person name="Choi A."/>
        </authorList>
    </citation>
    <scope>NUCLEOTIDE SEQUENCE [LARGE SCALE GENOMIC DNA]</scope>
    <source>
        <strain evidence="2 3">HZ-65</strain>
    </source>
</reference>
<dbReference type="RefSeq" id="WP_096056516.1">
    <property type="nucleotide sequence ID" value="NZ_CP023344.1"/>
</dbReference>
<keyword evidence="3" id="KW-1185">Reference proteome</keyword>
<dbReference type="Pfam" id="PF07876">
    <property type="entry name" value="Dabb"/>
    <property type="match status" value="1"/>
</dbReference>
<feature type="domain" description="Stress-response A/B barrel" evidence="1">
    <location>
        <begin position="2"/>
        <end position="98"/>
    </location>
</feature>
<gene>
    <name evidence="2" type="ORF">CMV30_13420</name>
</gene>
<sequence>MIIHSVFFWLKPELTDAQRAGFVAAAESLRTIKAVDSLFIGRPAAIVPRPVVDGSYTFALSITFKDLAAHDAYQIDPIHRSFVDGNKPLWDKVQIYDAAN</sequence>
<dbReference type="SMART" id="SM00886">
    <property type="entry name" value="Dabb"/>
    <property type="match status" value="1"/>
</dbReference>